<feature type="compositionally biased region" description="Acidic residues" evidence="1">
    <location>
        <begin position="15"/>
        <end position="30"/>
    </location>
</feature>
<feature type="region of interest" description="Disordered" evidence="1">
    <location>
        <begin position="1"/>
        <end position="38"/>
    </location>
</feature>
<evidence type="ECO:0000313" key="2">
    <source>
        <dbReference type="EMBL" id="CAI9741593.1"/>
    </source>
</evidence>
<gene>
    <name evidence="2" type="ORF">OCTVUL_1B011767</name>
</gene>
<organism evidence="2 3">
    <name type="scientific">Octopus vulgaris</name>
    <name type="common">Common octopus</name>
    <dbReference type="NCBI Taxonomy" id="6645"/>
    <lineage>
        <taxon>Eukaryota</taxon>
        <taxon>Metazoa</taxon>
        <taxon>Spiralia</taxon>
        <taxon>Lophotrochozoa</taxon>
        <taxon>Mollusca</taxon>
        <taxon>Cephalopoda</taxon>
        <taxon>Coleoidea</taxon>
        <taxon>Octopodiformes</taxon>
        <taxon>Octopoda</taxon>
        <taxon>Incirrata</taxon>
        <taxon>Octopodidae</taxon>
        <taxon>Octopus</taxon>
    </lineage>
</organism>
<dbReference type="Proteomes" id="UP001162480">
    <property type="component" value="Chromosome 27"/>
</dbReference>
<dbReference type="EMBL" id="OX597840">
    <property type="protein sequence ID" value="CAI9741593.1"/>
    <property type="molecule type" value="Genomic_DNA"/>
</dbReference>
<proteinExistence type="predicted"/>
<reference evidence="2" key="1">
    <citation type="submission" date="2023-08" db="EMBL/GenBank/DDBJ databases">
        <authorList>
            <person name="Alioto T."/>
            <person name="Alioto T."/>
            <person name="Gomez Garrido J."/>
        </authorList>
    </citation>
    <scope>NUCLEOTIDE SEQUENCE</scope>
</reference>
<sequence>MAVRKTKEKKKGEKEGEEGEEEDEEEEAETDSINTTDQARRYKENIFIEQYKSNFNKLHSRTNIHSQIHFAA</sequence>
<protein>
    <submittedName>
        <fullName evidence="2">Uncharacterized protein</fullName>
    </submittedName>
</protein>
<evidence type="ECO:0000313" key="3">
    <source>
        <dbReference type="Proteomes" id="UP001162480"/>
    </source>
</evidence>
<keyword evidence="3" id="KW-1185">Reference proteome</keyword>
<dbReference type="AlphaFoldDB" id="A0AA36FPQ5"/>
<name>A0AA36FPQ5_OCTVU</name>
<accession>A0AA36FPQ5</accession>
<evidence type="ECO:0000256" key="1">
    <source>
        <dbReference type="SAM" id="MobiDB-lite"/>
    </source>
</evidence>